<dbReference type="InterPro" id="IPR044050">
    <property type="entry name" value="DUF5837"/>
</dbReference>
<organism evidence="1 2">
    <name type="scientific">Anabaena azotica FACHB-119</name>
    <dbReference type="NCBI Taxonomy" id="947527"/>
    <lineage>
        <taxon>Bacteria</taxon>
        <taxon>Bacillati</taxon>
        <taxon>Cyanobacteriota</taxon>
        <taxon>Cyanophyceae</taxon>
        <taxon>Nostocales</taxon>
        <taxon>Nostocaceae</taxon>
        <taxon>Anabaena</taxon>
        <taxon>Anabaena azotica</taxon>
    </lineage>
</organism>
<name>A0ABR8DDG4_9NOST</name>
<dbReference type="EMBL" id="JACJSG010000057">
    <property type="protein sequence ID" value="MBD2504679.1"/>
    <property type="molecule type" value="Genomic_DNA"/>
</dbReference>
<protein>
    <submittedName>
        <fullName evidence="1">Microcyclamide/patellamide family RiPP</fullName>
    </submittedName>
</protein>
<dbReference type="Pfam" id="PF19155">
    <property type="entry name" value="DUF5837"/>
    <property type="match status" value="1"/>
</dbReference>
<proteinExistence type="predicted"/>
<keyword evidence="2" id="KW-1185">Reference proteome</keyword>
<gene>
    <name evidence="1" type="ORF">H6G83_29430</name>
</gene>
<dbReference type="Proteomes" id="UP000661112">
    <property type="component" value="Unassembled WGS sequence"/>
</dbReference>
<comment type="caution">
    <text evidence="1">The sequence shown here is derived from an EMBL/GenBank/DDBJ whole genome shotgun (WGS) entry which is preliminary data.</text>
</comment>
<sequence length="68" mass="7274">MNKKNLIPQQTQPVLRLTSGTQTHLLAELSEEVLCNTTGASASIDTGIRYGGSNCGIPYICSYDGEDV</sequence>
<dbReference type="RefSeq" id="WP_190478713.1">
    <property type="nucleotide sequence ID" value="NZ_JACJSG010000057.1"/>
</dbReference>
<dbReference type="NCBIfam" id="TIGR03678">
    <property type="entry name" value="het_cyc_patell"/>
    <property type="match status" value="1"/>
</dbReference>
<reference evidence="1 2" key="1">
    <citation type="journal article" date="2020" name="ISME J.">
        <title>Comparative genomics reveals insights into cyanobacterial evolution and habitat adaptation.</title>
        <authorList>
            <person name="Chen M.Y."/>
            <person name="Teng W.K."/>
            <person name="Zhao L."/>
            <person name="Hu C.X."/>
            <person name="Zhou Y.K."/>
            <person name="Han B.P."/>
            <person name="Song L.R."/>
            <person name="Shu W.S."/>
        </authorList>
    </citation>
    <scope>NUCLEOTIDE SEQUENCE [LARGE SCALE GENOMIC DNA]</scope>
    <source>
        <strain evidence="1 2">FACHB-119</strain>
    </source>
</reference>
<evidence type="ECO:0000313" key="2">
    <source>
        <dbReference type="Proteomes" id="UP000661112"/>
    </source>
</evidence>
<dbReference type="InterPro" id="IPR022264">
    <property type="entry name" value="Microcy/ptell_bactrcn_lead_pep"/>
</dbReference>
<evidence type="ECO:0000313" key="1">
    <source>
        <dbReference type="EMBL" id="MBD2504679.1"/>
    </source>
</evidence>
<accession>A0ABR8DDG4</accession>